<evidence type="ECO:0000313" key="2">
    <source>
        <dbReference type="EMBL" id="QEO14372.1"/>
    </source>
</evidence>
<dbReference type="RefSeq" id="WP_149160393.1">
    <property type="nucleotide sequence ID" value="NZ_CP043505.1"/>
</dbReference>
<gene>
    <name evidence="2" type="ORF">FLP10_08030</name>
</gene>
<dbReference type="OrthoDB" id="5194705at2"/>
<protein>
    <submittedName>
        <fullName evidence="2">Uncharacterized protein</fullName>
    </submittedName>
</protein>
<dbReference type="Proteomes" id="UP000324678">
    <property type="component" value="Chromosome"/>
</dbReference>
<dbReference type="PROSITE" id="PS51257">
    <property type="entry name" value="PROKAR_LIPOPROTEIN"/>
    <property type="match status" value="1"/>
</dbReference>
<evidence type="ECO:0000313" key="3">
    <source>
        <dbReference type="Proteomes" id="UP000324678"/>
    </source>
</evidence>
<name>A0A5C1YHX3_9MICO</name>
<evidence type="ECO:0000256" key="1">
    <source>
        <dbReference type="SAM" id="SignalP"/>
    </source>
</evidence>
<dbReference type="KEGG" id="ail:FLP10_08030"/>
<organism evidence="2 3">
    <name type="scientific">Agromyces intestinalis</name>
    <dbReference type="NCBI Taxonomy" id="2592652"/>
    <lineage>
        <taxon>Bacteria</taxon>
        <taxon>Bacillati</taxon>
        <taxon>Actinomycetota</taxon>
        <taxon>Actinomycetes</taxon>
        <taxon>Micrococcales</taxon>
        <taxon>Microbacteriaceae</taxon>
        <taxon>Agromyces</taxon>
    </lineage>
</organism>
<keyword evidence="1" id="KW-0732">Signal</keyword>
<reference evidence="2 3" key="1">
    <citation type="submission" date="2019-09" db="EMBL/GenBank/DDBJ databases">
        <title>Genome sequencing of strain KACC 19306.</title>
        <authorList>
            <person name="Heo J."/>
            <person name="Kim S.-J."/>
            <person name="Kim J.-S."/>
            <person name="Hong S.-B."/>
            <person name="Kwon S.-W."/>
        </authorList>
    </citation>
    <scope>NUCLEOTIDE SEQUENCE [LARGE SCALE GENOMIC DNA]</scope>
    <source>
        <strain evidence="2 3">KACC 19306</strain>
    </source>
</reference>
<dbReference type="EMBL" id="CP043505">
    <property type="protein sequence ID" value="QEO14372.1"/>
    <property type="molecule type" value="Genomic_DNA"/>
</dbReference>
<dbReference type="AlphaFoldDB" id="A0A5C1YHX3"/>
<feature type="signal peptide" evidence="1">
    <location>
        <begin position="1"/>
        <end position="29"/>
    </location>
</feature>
<sequence length="271" mass="27881">MKQRRCARARARLGGLAVAAAAVAVIALAGCAAGEPAGAGAAAEPARPAIEGPLFCGSTEIAAEALDERRPATELPPDVVAALESPLVLGIAPLTTWFVVEERDDRLVIMTEHDEPVDLGGGDIRSFGLVAISTTPNPAIPLDAPWGIDTAADCSPRIALGDLGDVGDLDDVTLTLDPDAPPEAQADELALLATESACNSGQPATGRIEVIDVVETETTVEVVVGVRPRSGGATCPSNPPTPFTIELERPLGDRMILDARVVPARELALPS</sequence>
<keyword evidence="3" id="KW-1185">Reference proteome</keyword>
<accession>A0A5C1YHX3</accession>
<proteinExistence type="predicted"/>
<feature type="chain" id="PRO_5039567063" evidence="1">
    <location>
        <begin position="30"/>
        <end position="271"/>
    </location>
</feature>